<sequence>MKLRIPMDFNDLNFNDISEKVLENMPEVTIMNVAISIASGAMVFGGIIPYIPQYRDIKRTQNSEGFSTFVCLTLLIANTLRILFWFGRHFETPLLLQSIIMNITMLVMVRLCVNVRNKSDIIPVKPRKFSDFDSKYFWRWTDFSSYVQFLLALTTVVGLLTNIFLEVPVYIETLGFLAVFIEALLGTPQFYKNFQNKSTDGMSIKMVLMWTSGDVFKTIYFIIRSAPAQFWKCKIVLLEMSGIK</sequence>
<dbReference type="Proteomes" id="UP000749559">
    <property type="component" value="Unassembled WGS sequence"/>
</dbReference>
<evidence type="ECO:0000313" key="10">
    <source>
        <dbReference type="Proteomes" id="UP000749559"/>
    </source>
</evidence>
<feature type="transmembrane region" description="Helical" evidence="8">
    <location>
        <begin position="69"/>
        <end position="88"/>
    </location>
</feature>
<dbReference type="FunFam" id="1.20.1280.290:FF:000005">
    <property type="entry name" value="PQ-loop repeat-containing protein 1"/>
    <property type="match status" value="1"/>
</dbReference>
<dbReference type="GO" id="GO:0005802">
    <property type="term" value="C:trans-Golgi network"/>
    <property type="evidence" value="ECO:0007669"/>
    <property type="project" value="TreeGrafter"/>
</dbReference>
<dbReference type="FunFam" id="1.20.1280.290:FF:000008">
    <property type="entry name" value="PQ-loop repeat-containing protein 1"/>
    <property type="match status" value="1"/>
</dbReference>
<protein>
    <recommendedName>
        <fullName evidence="6">Solute carrier family 66 member 2</fullName>
    </recommendedName>
    <alternativeName>
        <fullName evidence="7">PQ-loop repeat-containing protein 1</fullName>
    </alternativeName>
</protein>
<dbReference type="Gene3D" id="1.20.1280.290">
    <property type="match status" value="2"/>
</dbReference>
<dbReference type="GO" id="GO:0045332">
    <property type="term" value="P:phospholipid translocation"/>
    <property type="evidence" value="ECO:0007669"/>
    <property type="project" value="TreeGrafter"/>
</dbReference>
<gene>
    <name evidence="9" type="ORF">OFUS_LOCUS6747</name>
</gene>
<feature type="transmembrane region" description="Helical" evidence="8">
    <location>
        <begin position="136"/>
        <end position="161"/>
    </location>
</feature>
<keyword evidence="4 8" id="KW-1133">Transmembrane helix</keyword>
<evidence type="ECO:0000256" key="1">
    <source>
        <dbReference type="ARBA" id="ARBA00004141"/>
    </source>
</evidence>
<keyword evidence="10" id="KW-1185">Reference proteome</keyword>
<evidence type="ECO:0000256" key="4">
    <source>
        <dbReference type="ARBA" id="ARBA00022989"/>
    </source>
</evidence>
<feature type="transmembrane region" description="Helical" evidence="8">
    <location>
        <begin position="94"/>
        <end position="115"/>
    </location>
</feature>
<evidence type="ECO:0000313" key="9">
    <source>
        <dbReference type="EMBL" id="CAH1779997.1"/>
    </source>
</evidence>
<evidence type="ECO:0000256" key="3">
    <source>
        <dbReference type="ARBA" id="ARBA00022737"/>
    </source>
</evidence>
<dbReference type="InterPro" id="IPR006603">
    <property type="entry name" value="PQ-loop_rpt"/>
</dbReference>
<comment type="caution">
    <text evidence="9">The sequence shown here is derived from an EMBL/GenBank/DDBJ whole genome shotgun (WGS) entry which is preliminary data.</text>
</comment>
<comment type="subcellular location">
    <subcellularLocation>
        <location evidence="1">Membrane</location>
        <topology evidence="1">Multi-pass membrane protein</topology>
    </subcellularLocation>
</comment>
<keyword evidence="3" id="KW-0677">Repeat</keyword>
<reference evidence="9" key="1">
    <citation type="submission" date="2022-03" db="EMBL/GenBank/DDBJ databases">
        <authorList>
            <person name="Martin C."/>
        </authorList>
    </citation>
    <scope>NUCLEOTIDE SEQUENCE</scope>
</reference>
<feature type="transmembrane region" description="Helical" evidence="8">
    <location>
        <begin position="167"/>
        <end position="185"/>
    </location>
</feature>
<dbReference type="SMART" id="SM00679">
    <property type="entry name" value="CTNS"/>
    <property type="match status" value="2"/>
</dbReference>
<organism evidence="9 10">
    <name type="scientific">Owenia fusiformis</name>
    <name type="common">Polychaete worm</name>
    <dbReference type="NCBI Taxonomy" id="6347"/>
    <lineage>
        <taxon>Eukaryota</taxon>
        <taxon>Metazoa</taxon>
        <taxon>Spiralia</taxon>
        <taxon>Lophotrochozoa</taxon>
        <taxon>Annelida</taxon>
        <taxon>Polychaeta</taxon>
        <taxon>Sedentaria</taxon>
        <taxon>Canalipalpata</taxon>
        <taxon>Sabellida</taxon>
        <taxon>Oweniida</taxon>
        <taxon>Oweniidae</taxon>
        <taxon>Owenia</taxon>
    </lineage>
</organism>
<dbReference type="PANTHER" id="PTHR14856">
    <property type="entry name" value="PQ-LOOP REPEAT-CONTAINING PROTEIN 1-LIKE PROTEIN"/>
    <property type="match status" value="1"/>
</dbReference>
<evidence type="ECO:0000256" key="5">
    <source>
        <dbReference type="ARBA" id="ARBA00023136"/>
    </source>
</evidence>
<accession>A0A8S4NHA8</accession>
<dbReference type="EMBL" id="CAIIXF020000003">
    <property type="protein sequence ID" value="CAH1779997.1"/>
    <property type="molecule type" value="Genomic_DNA"/>
</dbReference>
<proteinExistence type="predicted"/>
<dbReference type="GO" id="GO:0016020">
    <property type="term" value="C:membrane"/>
    <property type="evidence" value="ECO:0007669"/>
    <property type="project" value="UniProtKB-SubCell"/>
</dbReference>
<name>A0A8S4NHA8_OWEFU</name>
<evidence type="ECO:0000256" key="8">
    <source>
        <dbReference type="SAM" id="Phobius"/>
    </source>
</evidence>
<evidence type="ECO:0000256" key="6">
    <source>
        <dbReference type="ARBA" id="ARBA00040648"/>
    </source>
</evidence>
<evidence type="ECO:0000256" key="2">
    <source>
        <dbReference type="ARBA" id="ARBA00022692"/>
    </source>
</evidence>
<dbReference type="GO" id="GO:0005768">
    <property type="term" value="C:endosome"/>
    <property type="evidence" value="ECO:0007669"/>
    <property type="project" value="TreeGrafter"/>
</dbReference>
<evidence type="ECO:0000256" key="7">
    <source>
        <dbReference type="ARBA" id="ARBA00043159"/>
    </source>
</evidence>
<dbReference type="AlphaFoldDB" id="A0A8S4NHA8"/>
<dbReference type="GO" id="GO:0005829">
    <property type="term" value="C:cytosol"/>
    <property type="evidence" value="ECO:0007669"/>
    <property type="project" value="GOC"/>
</dbReference>
<dbReference type="Pfam" id="PF04193">
    <property type="entry name" value="PQ-loop"/>
    <property type="match status" value="2"/>
</dbReference>
<dbReference type="InterPro" id="IPR052241">
    <property type="entry name" value="SLC66/Scramblase_ANY1"/>
</dbReference>
<dbReference type="GO" id="GO:0042147">
    <property type="term" value="P:retrograde transport, endosome to Golgi"/>
    <property type="evidence" value="ECO:0007669"/>
    <property type="project" value="TreeGrafter"/>
</dbReference>
<dbReference type="OrthoDB" id="292213at2759"/>
<keyword evidence="5 8" id="KW-0472">Membrane</keyword>
<keyword evidence="2 8" id="KW-0812">Transmembrane</keyword>
<dbReference type="PANTHER" id="PTHR14856:SF9">
    <property type="entry name" value="PQ-LOOP REPEAT-CONTAINING PROTEIN 1"/>
    <property type="match status" value="1"/>
</dbReference>
<feature type="transmembrane region" description="Helical" evidence="8">
    <location>
        <begin position="28"/>
        <end position="48"/>
    </location>
</feature>